<feature type="domain" description="DUF7916" evidence="1">
    <location>
        <begin position="5"/>
        <end position="307"/>
    </location>
</feature>
<evidence type="ECO:0000313" key="3">
    <source>
        <dbReference type="Proteomes" id="UP000302163"/>
    </source>
</evidence>
<evidence type="ECO:0000259" key="1">
    <source>
        <dbReference type="Pfam" id="PF25509"/>
    </source>
</evidence>
<keyword evidence="3" id="KW-1185">Reference proteome</keyword>
<dbReference type="SUPFAM" id="SSF51395">
    <property type="entry name" value="FMN-linked oxidoreductases"/>
    <property type="match status" value="1"/>
</dbReference>
<protein>
    <submittedName>
        <fullName evidence="2">Haloacid dehalogenase-like hydrolase</fullName>
    </submittedName>
</protein>
<proteinExistence type="predicted"/>
<keyword evidence="2" id="KW-0378">Hydrolase</keyword>
<name>A0A4P8YJQ8_9ENTR</name>
<dbReference type="InterPro" id="IPR057238">
    <property type="entry name" value="DUF7916"/>
</dbReference>
<organism evidence="2 3">
    <name type="scientific">Jejubacter calystegiae</name>
    <dbReference type="NCBI Taxonomy" id="2579935"/>
    <lineage>
        <taxon>Bacteria</taxon>
        <taxon>Pseudomonadati</taxon>
        <taxon>Pseudomonadota</taxon>
        <taxon>Gammaproteobacteria</taxon>
        <taxon>Enterobacterales</taxon>
        <taxon>Enterobacteriaceae</taxon>
        <taxon>Jejubacter</taxon>
    </lineage>
</organism>
<dbReference type="Proteomes" id="UP000302163">
    <property type="component" value="Chromosome"/>
</dbReference>
<sequence>MKRFLDCSASELRDITKSQLLFALRASEGRIVVSETIGATAPLLNGITNAELAASQGADILLLNLLDAEQPQIAGLPQGVAADDCLRELQRLTGRVIGVNLEAVDPAYASDNRELWGMTRGRAATAENAEKLWQMGARILVLTGNPGNGISNQALADALKQIRDAVGDRMVLVTGKMHGAGVVDESGRQLITSRDIARFIDNGADIVLVPAPGTVPGMSQQRVSELIEEIQRRGALAMTAIGTSQEGADRETIRQIALMSKMAGADLQHIGDTGWMGLALPENIFTLSVAIRGVRHTYARIARSINR</sequence>
<dbReference type="OrthoDB" id="5581965at2"/>
<dbReference type="AlphaFoldDB" id="A0A4P8YJQ8"/>
<dbReference type="EMBL" id="CP040428">
    <property type="protein sequence ID" value="QCT20985.1"/>
    <property type="molecule type" value="Genomic_DNA"/>
</dbReference>
<dbReference type="RefSeq" id="WP_138097113.1">
    <property type="nucleotide sequence ID" value="NZ_CP040428.1"/>
</dbReference>
<gene>
    <name evidence="2" type="ORF">FEM41_15700</name>
</gene>
<accession>A0A4P8YJQ8</accession>
<dbReference type="GO" id="GO:0016787">
    <property type="term" value="F:hydrolase activity"/>
    <property type="evidence" value="ECO:0007669"/>
    <property type="project" value="UniProtKB-KW"/>
</dbReference>
<evidence type="ECO:0000313" key="2">
    <source>
        <dbReference type="EMBL" id="QCT20985.1"/>
    </source>
</evidence>
<dbReference type="Pfam" id="PF25509">
    <property type="entry name" value="DUF7916"/>
    <property type="match status" value="1"/>
</dbReference>
<dbReference type="KEGG" id="izh:FEM41_15700"/>
<reference evidence="2 3" key="1">
    <citation type="submission" date="2019-05" db="EMBL/GenBank/DDBJ databases">
        <title>Complete genome sequence of Izhakiella calystegiae KSNA2, an endophyte isolated from beach morning glory (Calystegia soldanella).</title>
        <authorList>
            <person name="Jiang L."/>
            <person name="Jeong J.C."/>
            <person name="Kim C.Y."/>
            <person name="Kim D.H."/>
            <person name="Kim S.W."/>
            <person name="Lee j."/>
        </authorList>
    </citation>
    <scope>NUCLEOTIDE SEQUENCE [LARGE SCALE GENOMIC DNA]</scope>
    <source>
        <strain evidence="2 3">KSNA2</strain>
    </source>
</reference>